<dbReference type="EMBL" id="CP061172">
    <property type="protein sequence ID" value="QNR68232.1"/>
    <property type="molecule type" value="Genomic_DNA"/>
</dbReference>
<proteinExistence type="predicted"/>
<gene>
    <name evidence="4" type="ORF">IAQ67_03845</name>
</gene>
<organism evidence="4 5">
    <name type="scientific">Paenibacillus peoriae</name>
    <dbReference type="NCBI Taxonomy" id="59893"/>
    <lineage>
        <taxon>Bacteria</taxon>
        <taxon>Bacillati</taxon>
        <taxon>Bacillota</taxon>
        <taxon>Bacilli</taxon>
        <taxon>Bacillales</taxon>
        <taxon>Paenibacillaceae</taxon>
        <taxon>Paenibacillus</taxon>
    </lineage>
</organism>
<dbReference type="PROSITE" id="PS00552">
    <property type="entry name" value="HTH_MERR_1"/>
    <property type="match status" value="1"/>
</dbReference>
<feature type="domain" description="HTH merR-type" evidence="3">
    <location>
        <begin position="1"/>
        <end position="71"/>
    </location>
</feature>
<dbReference type="InterPro" id="IPR000551">
    <property type="entry name" value="MerR-type_HTH_dom"/>
</dbReference>
<dbReference type="RefSeq" id="WP_190298629.1">
    <property type="nucleotide sequence ID" value="NZ_CP061172.1"/>
</dbReference>
<dbReference type="Gene3D" id="3.20.80.10">
    <property type="entry name" value="Regulatory factor, effector binding domain"/>
    <property type="match status" value="1"/>
</dbReference>
<feature type="coiled-coil region" evidence="2">
    <location>
        <begin position="75"/>
        <end position="113"/>
    </location>
</feature>
<dbReference type="SUPFAM" id="SSF46955">
    <property type="entry name" value="Putative DNA-binding domain"/>
    <property type="match status" value="1"/>
</dbReference>
<dbReference type="SMART" id="SM00422">
    <property type="entry name" value="HTH_MERR"/>
    <property type="match status" value="1"/>
</dbReference>
<dbReference type="PANTHER" id="PTHR30204">
    <property type="entry name" value="REDOX-CYCLING DRUG-SENSING TRANSCRIPTIONAL ACTIVATOR SOXR"/>
    <property type="match status" value="1"/>
</dbReference>
<dbReference type="InterPro" id="IPR011256">
    <property type="entry name" value="Reg_factor_effector_dom_sf"/>
</dbReference>
<dbReference type="GO" id="GO:0003677">
    <property type="term" value="F:DNA binding"/>
    <property type="evidence" value="ECO:0007669"/>
    <property type="project" value="UniProtKB-KW"/>
</dbReference>
<evidence type="ECO:0000313" key="5">
    <source>
        <dbReference type="Proteomes" id="UP000516384"/>
    </source>
</evidence>
<reference evidence="4 5" key="1">
    <citation type="submission" date="2020-09" db="EMBL/GenBank/DDBJ databases">
        <title>Characterization of Paenibacillus peoriae strain ZF390 with broad-spectrum antimicrobial activity as a potential biocontrol agent.</title>
        <authorList>
            <person name="Li L."/>
            <person name="Zhao Y."/>
            <person name="Li B."/>
            <person name="Xie X."/>
        </authorList>
    </citation>
    <scope>NUCLEOTIDE SEQUENCE [LARGE SCALE GENOMIC DNA]</scope>
    <source>
        <strain evidence="4 5">ZF390</strain>
    </source>
</reference>
<protein>
    <submittedName>
        <fullName evidence="4">MerR family transcriptional regulator</fullName>
    </submittedName>
</protein>
<dbReference type="GO" id="GO:0003700">
    <property type="term" value="F:DNA-binding transcription factor activity"/>
    <property type="evidence" value="ECO:0007669"/>
    <property type="project" value="InterPro"/>
</dbReference>
<name>A0A7H0YAX4_9BACL</name>
<dbReference type="AlphaFoldDB" id="A0A7H0YAX4"/>
<dbReference type="Gene3D" id="1.10.1660.10">
    <property type="match status" value="1"/>
</dbReference>
<dbReference type="Pfam" id="PF13411">
    <property type="entry name" value="MerR_1"/>
    <property type="match status" value="1"/>
</dbReference>
<evidence type="ECO:0000256" key="1">
    <source>
        <dbReference type="ARBA" id="ARBA00023125"/>
    </source>
</evidence>
<evidence type="ECO:0000313" key="4">
    <source>
        <dbReference type="EMBL" id="QNR68232.1"/>
    </source>
</evidence>
<dbReference type="PROSITE" id="PS50937">
    <property type="entry name" value="HTH_MERR_2"/>
    <property type="match status" value="1"/>
</dbReference>
<evidence type="ECO:0000259" key="3">
    <source>
        <dbReference type="PROSITE" id="PS50937"/>
    </source>
</evidence>
<keyword evidence="1" id="KW-0238">DNA-binding</keyword>
<evidence type="ECO:0000256" key="2">
    <source>
        <dbReference type="SAM" id="Coils"/>
    </source>
</evidence>
<dbReference type="CDD" id="cd01107">
    <property type="entry name" value="HTH_BmrR"/>
    <property type="match status" value="1"/>
</dbReference>
<keyword evidence="2" id="KW-0175">Coiled coil</keyword>
<dbReference type="InterPro" id="IPR009061">
    <property type="entry name" value="DNA-bd_dom_put_sf"/>
</dbReference>
<dbReference type="Proteomes" id="UP000516384">
    <property type="component" value="Chromosome"/>
</dbReference>
<dbReference type="PANTHER" id="PTHR30204:SF97">
    <property type="entry name" value="MERR FAMILY REGULATORY PROTEIN"/>
    <property type="match status" value="1"/>
</dbReference>
<dbReference type="InterPro" id="IPR047057">
    <property type="entry name" value="MerR_fam"/>
</dbReference>
<sequence length="274" mass="31521">MFKIGTFAKMSGVTMKTLRHYDELGLLKPARVDKESGYRFYTAEQLLTIRRIAGFKEQGLTLEMMRPLLSGPVSLALAERTLLKKREDLEQQIQEAQRQLAEIDERIVQIERHAAAVEEGTISLRSVEPVLVASIREILPQSQLCLLLDELKQYVRSQGEESDLNMTILWHRRAECVEELSDIEVAIPISKEIPNSRRVKIHQLPGIKEAVSYIHRFDPYKNNCKASDVVWTWIAEAGYRLFEKIPVREVYLTSDKEIYGQLRMAEAIVPIDRA</sequence>
<accession>A0A7H0YAX4</accession>